<dbReference type="Gene3D" id="3.40.1010.10">
    <property type="entry name" value="Cobalt-precorrin-4 Transmethylase, Domain 1"/>
    <property type="match status" value="2"/>
</dbReference>
<dbReference type="PANTHER" id="PTHR47036:SF1">
    <property type="entry name" value="COBALT-FACTOR III C(17)-METHYLTRANSFERASE-RELATED"/>
    <property type="match status" value="1"/>
</dbReference>
<dbReference type="InterPro" id="IPR014777">
    <property type="entry name" value="4pyrrole_Mease_sub1"/>
</dbReference>
<evidence type="ECO:0000256" key="1">
    <source>
        <dbReference type="ARBA" id="ARBA00004953"/>
    </source>
</evidence>
<dbReference type="InterPro" id="IPR014776">
    <property type="entry name" value="4pyrrole_Mease_sub2"/>
</dbReference>
<organism evidence="8 11">
    <name type="scientific">Enterocloster aldenensis</name>
    <dbReference type="NCBI Taxonomy" id="358742"/>
    <lineage>
        <taxon>Bacteria</taxon>
        <taxon>Bacillati</taxon>
        <taxon>Bacillota</taxon>
        <taxon>Clostridia</taxon>
        <taxon>Lachnospirales</taxon>
        <taxon>Lachnospiraceae</taxon>
        <taxon>Enterocloster</taxon>
    </lineage>
</organism>
<dbReference type="EMBL" id="JAKNGE010000005">
    <property type="protein sequence ID" value="MCG4744796.1"/>
    <property type="molecule type" value="Genomic_DNA"/>
</dbReference>
<dbReference type="NCBIfam" id="TIGR01465">
    <property type="entry name" value="cobM_cbiF"/>
    <property type="match status" value="1"/>
</dbReference>
<dbReference type="InterPro" id="IPR006362">
    <property type="entry name" value="Cbl_synth_CobM/CibF"/>
</dbReference>
<dbReference type="InterPro" id="IPR000878">
    <property type="entry name" value="4pyrrol_Mease"/>
</dbReference>
<dbReference type="GO" id="GO:0009236">
    <property type="term" value="P:cobalamin biosynthetic process"/>
    <property type="evidence" value="ECO:0007669"/>
    <property type="project" value="UniProtKB-KW"/>
</dbReference>
<dbReference type="Pfam" id="PF00590">
    <property type="entry name" value="TP_methylase"/>
    <property type="match status" value="2"/>
</dbReference>
<keyword evidence="4 8" id="KW-0489">Methyltransferase</keyword>
<dbReference type="EC" id="2.1.1.133" evidence="8"/>
<reference evidence="9" key="2">
    <citation type="submission" date="2020-02" db="EMBL/GenBank/DDBJ databases">
        <authorList>
            <person name="Littmann E."/>
            <person name="Sorbara M."/>
        </authorList>
    </citation>
    <scope>NUCLEOTIDE SEQUENCE</scope>
    <source>
        <strain evidence="9">MSK.1.17</strain>
    </source>
</reference>
<dbReference type="CDD" id="cd11641">
    <property type="entry name" value="Precorrin-4_C11-MT"/>
    <property type="match status" value="1"/>
</dbReference>
<protein>
    <submittedName>
        <fullName evidence="8">Precorrin-4 C(11)-methyltransferase</fullName>
        <ecNumber evidence="8">2.1.1.133</ecNumber>
    </submittedName>
</protein>
<proteinExistence type="inferred from homology"/>
<evidence type="ECO:0000256" key="5">
    <source>
        <dbReference type="ARBA" id="ARBA00022679"/>
    </source>
</evidence>
<evidence type="ECO:0000313" key="8">
    <source>
        <dbReference type="EMBL" id="MCG4744796.1"/>
    </source>
</evidence>
<keyword evidence="6" id="KW-0949">S-adenosyl-L-methionine</keyword>
<name>A0AAW5BX10_9FIRM</name>
<reference evidence="8" key="3">
    <citation type="submission" date="2022-01" db="EMBL/GenBank/DDBJ databases">
        <title>Collection of gut derived symbiotic bacterial strains cultured from healthy donors.</title>
        <authorList>
            <person name="Lin H."/>
            <person name="Kohout C."/>
            <person name="Waligurski E."/>
            <person name="Pamer E.G."/>
        </authorList>
    </citation>
    <scope>NUCLEOTIDE SEQUENCE</scope>
    <source>
        <strain evidence="8">DFI.6.55</strain>
    </source>
</reference>
<dbReference type="SUPFAM" id="SSF53790">
    <property type="entry name" value="Tetrapyrrole methylase"/>
    <property type="match status" value="2"/>
</dbReference>
<evidence type="ECO:0000256" key="4">
    <source>
        <dbReference type="ARBA" id="ARBA00022603"/>
    </source>
</evidence>
<dbReference type="Proteomes" id="UP001299608">
    <property type="component" value="Unassembled WGS sequence"/>
</dbReference>
<evidence type="ECO:0000313" key="11">
    <source>
        <dbReference type="Proteomes" id="UP001299608"/>
    </source>
</evidence>
<dbReference type="InterPro" id="IPR003043">
    <property type="entry name" value="Uropor_MeTrfase_CS"/>
</dbReference>
<dbReference type="InterPro" id="IPR035996">
    <property type="entry name" value="4pyrrol_Methylase_sf"/>
</dbReference>
<comment type="caution">
    <text evidence="8">The sequence shown here is derived from an EMBL/GenBank/DDBJ whole genome shotgun (WGS) entry which is preliminary data.</text>
</comment>
<dbReference type="Gene3D" id="3.30.950.10">
    <property type="entry name" value="Methyltransferase, Cobalt-precorrin-4 Transmethylase, Domain 2"/>
    <property type="match status" value="2"/>
</dbReference>
<evidence type="ECO:0000313" key="9">
    <source>
        <dbReference type="EMBL" id="NSJ49860.1"/>
    </source>
</evidence>
<evidence type="ECO:0000256" key="2">
    <source>
        <dbReference type="ARBA" id="ARBA00005879"/>
    </source>
</evidence>
<dbReference type="CDD" id="cd11646">
    <property type="entry name" value="Precorrin_3B_C17_MT"/>
    <property type="match status" value="1"/>
</dbReference>
<evidence type="ECO:0000256" key="6">
    <source>
        <dbReference type="ARBA" id="ARBA00022691"/>
    </source>
</evidence>
<keyword evidence="10" id="KW-1185">Reference proteome</keyword>
<sequence length="529" mass="57160">MVHIVGAGPGSPDLITVRGQRLLGEADVIIYAGSLVNPELLAFARKGAAVYDSAGMTLEEVMAVVEQSYQAGLAVVRLHTGDPCLYGAIREQMDWMDRQGIPYDICPGVSSFCGAASALGMEYTLPGVTQSVVITRMAGRTSVPEKESIRSFAAHGASMVIFLSAGMLEELSRELTAGGYRQDTPAAIVYKATWPEEKVVRCTVGTLQESAQREGIRKTALIIVGDSVAQGGYERSRLYDPVFTTEFRAGQGDAVNAAEESGGVKGVIAGDEGYRLHSADTGYIRPGTMYVVGMGPGSMDQMTGDALEALKRCQVIAGYTVYVDLIREHFPHKQFLTTAMTREEERCRRALECCMEGNDTAMICSGDAGIYGMAGLILELAGQYPGVQVEIVPGVTAASAGAAVLGAPLMHDFAVISLSDRLTPLDDIWDRVESAARAGFVICMYNPASKGRPDYFRQACERILKYRCGDTVCGLVSNIGREGQHMEVMSLREIKDRAVDMFTTVYIGSPRTRKIGQYMVTPRGYRYEG</sequence>
<dbReference type="EMBL" id="JAAITT010000019">
    <property type="protein sequence ID" value="NSJ49860.1"/>
    <property type="molecule type" value="Genomic_DNA"/>
</dbReference>
<feature type="domain" description="Tetrapyrrole methylase" evidence="7">
    <location>
        <begin position="1"/>
        <end position="207"/>
    </location>
</feature>
<dbReference type="InterPro" id="IPR006363">
    <property type="entry name" value="Cbl_synth_CobJ/CibH_dom"/>
</dbReference>
<dbReference type="GO" id="GO:0032259">
    <property type="term" value="P:methylation"/>
    <property type="evidence" value="ECO:0007669"/>
    <property type="project" value="UniProtKB-KW"/>
</dbReference>
<dbReference type="PANTHER" id="PTHR47036">
    <property type="entry name" value="COBALT-FACTOR III C(17)-METHYLTRANSFERASE-RELATED"/>
    <property type="match status" value="1"/>
</dbReference>
<reference evidence="9 10" key="1">
    <citation type="journal article" date="2020" name="Cell Host Microbe">
        <title>Functional and Genomic Variation between Human-Derived Isolates of Lachnospiraceae Reveals Inter- and Intra-Species Diversity.</title>
        <authorList>
            <person name="Sorbara M.T."/>
            <person name="Littmann E.R."/>
            <person name="Fontana E."/>
            <person name="Moody T.U."/>
            <person name="Kohout C.E."/>
            <person name="Gjonbalaj M."/>
            <person name="Eaton V."/>
            <person name="Seok R."/>
            <person name="Leiner I.M."/>
            <person name="Pamer E.G."/>
        </authorList>
    </citation>
    <scope>NUCLEOTIDE SEQUENCE [LARGE SCALE GENOMIC DNA]</scope>
    <source>
        <strain evidence="9 10">MSK.1.17</strain>
    </source>
</reference>
<dbReference type="NCBIfam" id="TIGR01466">
    <property type="entry name" value="cobJ_cbiH"/>
    <property type="match status" value="1"/>
</dbReference>
<dbReference type="RefSeq" id="WP_165641143.1">
    <property type="nucleotide sequence ID" value="NZ_BAABZL010000001.1"/>
</dbReference>
<evidence type="ECO:0000256" key="3">
    <source>
        <dbReference type="ARBA" id="ARBA00022573"/>
    </source>
</evidence>
<dbReference type="InterPro" id="IPR051810">
    <property type="entry name" value="Precorrin_MeTrfase"/>
</dbReference>
<feature type="domain" description="Tetrapyrrole methylase" evidence="7">
    <location>
        <begin position="289"/>
        <end position="494"/>
    </location>
</feature>
<keyword evidence="3" id="KW-0169">Cobalamin biosynthesis</keyword>
<dbReference type="AlphaFoldDB" id="A0AAW5BX10"/>
<evidence type="ECO:0000259" key="7">
    <source>
        <dbReference type="Pfam" id="PF00590"/>
    </source>
</evidence>
<dbReference type="PROSITE" id="PS00839">
    <property type="entry name" value="SUMT_1"/>
    <property type="match status" value="1"/>
</dbReference>
<dbReference type="Proteomes" id="UP000669239">
    <property type="component" value="Unassembled WGS sequence"/>
</dbReference>
<dbReference type="GO" id="GO:0046026">
    <property type="term" value="F:precorrin-4 C11-methyltransferase activity"/>
    <property type="evidence" value="ECO:0007669"/>
    <property type="project" value="UniProtKB-EC"/>
</dbReference>
<dbReference type="GeneID" id="97206811"/>
<gene>
    <name evidence="8" type="primary">cobM</name>
    <name evidence="9" type="ORF">G5B36_14290</name>
    <name evidence="8" type="ORF">L0N08_05175</name>
</gene>
<comment type="similarity">
    <text evidence="2">Belongs to the precorrin methyltransferase family.</text>
</comment>
<evidence type="ECO:0000313" key="10">
    <source>
        <dbReference type="Proteomes" id="UP000669239"/>
    </source>
</evidence>
<comment type="pathway">
    <text evidence="1">Cofactor biosynthesis; adenosylcobalamin biosynthesis.</text>
</comment>
<accession>A0AAW5BX10</accession>
<keyword evidence="5 8" id="KW-0808">Transferase</keyword>